<evidence type="ECO:0000313" key="3">
    <source>
        <dbReference type="EMBL" id="NMH25993.1"/>
    </source>
</evidence>
<dbReference type="PANTHER" id="PTHR46825:SF9">
    <property type="entry name" value="BETA-LACTAMASE-RELATED DOMAIN-CONTAINING PROTEIN"/>
    <property type="match status" value="1"/>
</dbReference>
<dbReference type="SUPFAM" id="SSF56601">
    <property type="entry name" value="beta-lactamase/transpeptidase-like"/>
    <property type="match status" value="1"/>
</dbReference>
<keyword evidence="1" id="KW-0732">Signal</keyword>
<sequence>MLKKILLLFIIAITSASNAQQTKFQKIDSLLTFLNTNNKFMGELSIIEKGKMVFSKAYGFADVESGKKLDVNTKLKIGSITKTFTATMIMQLVDEKKLTLDTKLSKFYPKIPNADKITIHHLLHHRTGIPDFLNDDPTVGEFIYVENKKEDLVKRMENYTSAFEPNSQHKYSNSNYNLLGYIIEDITKKSFSENLNTRIIKKIGLKNTLFPTKIDISKNEGNSYFFDGKNWTKVPEWHSSLSFAAGAMASTTDDLNLFLEALLEGKLTSKSSLEQMKSMEDYYGKGLIIAPFENRKFYGHTGGIENFRAAAGYNPEDKTGFSIIVNGDNYSRNDIMIGVLSLFYGSDYSFPEFKQFEVSKAILEQYSGTYKSAAFPMKIKVFVENGNLLAQATGQSSFPLTAKSEIEFVFEAAMIQLKFGENKMNFKQGTMEFEFIKE</sequence>
<dbReference type="RefSeq" id="WP_169524674.1">
    <property type="nucleotide sequence ID" value="NZ_JAAMPT010000208.1"/>
</dbReference>
<protein>
    <submittedName>
        <fullName evidence="3">Beta-lactamase family protein</fullName>
    </submittedName>
</protein>
<evidence type="ECO:0000259" key="2">
    <source>
        <dbReference type="Pfam" id="PF00144"/>
    </source>
</evidence>
<reference evidence="3 4" key="1">
    <citation type="submission" date="2020-02" db="EMBL/GenBank/DDBJ databases">
        <title>Flavobacterium sp. genome.</title>
        <authorList>
            <person name="Jung H.S."/>
            <person name="Baek J.H."/>
            <person name="Jeon C.O."/>
        </authorList>
    </citation>
    <scope>NUCLEOTIDE SEQUENCE [LARGE SCALE GENOMIC DNA]</scope>
    <source>
        <strain evidence="3 4">SE-s27</strain>
    </source>
</reference>
<dbReference type="Pfam" id="PF00144">
    <property type="entry name" value="Beta-lactamase"/>
    <property type="match status" value="1"/>
</dbReference>
<organism evidence="3 4">
    <name type="scientific">Flavobacterium solisilvae</name>
    <dbReference type="NCBI Taxonomy" id="1852019"/>
    <lineage>
        <taxon>Bacteria</taxon>
        <taxon>Pseudomonadati</taxon>
        <taxon>Bacteroidota</taxon>
        <taxon>Flavobacteriia</taxon>
        <taxon>Flavobacteriales</taxon>
        <taxon>Flavobacteriaceae</taxon>
        <taxon>Flavobacterium</taxon>
    </lineage>
</organism>
<dbReference type="Proteomes" id="UP000767947">
    <property type="component" value="Unassembled WGS sequence"/>
</dbReference>
<dbReference type="InterPro" id="IPR050491">
    <property type="entry name" value="AmpC-like"/>
</dbReference>
<dbReference type="EMBL" id="JAAMPT010000208">
    <property type="protein sequence ID" value="NMH25993.1"/>
    <property type="molecule type" value="Genomic_DNA"/>
</dbReference>
<dbReference type="InterPro" id="IPR001466">
    <property type="entry name" value="Beta-lactam-related"/>
</dbReference>
<proteinExistence type="predicted"/>
<evidence type="ECO:0000313" key="4">
    <source>
        <dbReference type="Proteomes" id="UP000767947"/>
    </source>
</evidence>
<feature type="signal peptide" evidence="1">
    <location>
        <begin position="1"/>
        <end position="19"/>
    </location>
</feature>
<name>A0ABX1QWC9_9FLAO</name>
<gene>
    <name evidence="3" type="ORF">G6042_12030</name>
</gene>
<feature type="domain" description="Beta-lactamase-related" evidence="2">
    <location>
        <begin position="45"/>
        <end position="330"/>
    </location>
</feature>
<keyword evidence="4" id="KW-1185">Reference proteome</keyword>
<accession>A0ABX1QWC9</accession>
<evidence type="ECO:0000256" key="1">
    <source>
        <dbReference type="SAM" id="SignalP"/>
    </source>
</evidence>
<feature type="chain" id="PRO_5046915245" evidence="1">
    <location>
        <begin position="20"/>
        <end position="438"/>
    </location>
</feature>
<dbReference type="Gene3D" id="3.40.710.10">
    <property type="entry name" value="DD-peptidase/beta-lactamase superfamily"/>
    <property type="match status" value="1"/>
</dbReference>
<dbReference type="PANTHER" id="PTHR46825">
    <property type="entry name" value="D-ALANYL-D-ALANINE-CARBOXYPEPTIDASE/ENDOPEPTIDASE AMPH"/>
    <property type="match status" value="1"/>
</dbReference>
<comment type="caution">
    <text evidence="3">The sequence shown here is derived from an EMBL/GenBank/DDBJ whole genome shotgun (WGS) entry which is preliminary data.</text>
</comment>
<dbReference type="InterPro" id="IPR012338">
    <property type="entry name" value="Beta-lactam/transpept-like"/>
</dbReference>